<dbReference type="WBParaSite" id="PSAMB.scaffold241size62317.g3633.t1">
    <property type="protein sequence ID" value="PSAMB.scaffold241size62317.g3633.t1"/>
    <property type="gene ID" value="PSAMB.scaffold241size62317.g3633"/>
</dbReference>
<keyword evidence="2 5" id="KW-0812">Transmembrane</keyword>
<dbReference type="AlphaFoldDB" id="A0A914VT56"/>
<dbReference type="SUPFAM" id="SSF81321">
    <property type="entry name" value="Family A G protein-coupled receptor-like"/>
    <property type="match status" value="1"/>
</dbReference>
<proteinExistence type="predicted"/>
<comment type="subcellular location">
    <subcellularLocation>
        <location evidence="1">Membrane</location>
    </subcellularLocation>
</comment>
<evidence type="ECO:0000259" key="6">
    <source>
        <dbReference type="PROSITE" id="PS50262"/>
    </source>
</evidence>
<dbReference type="PANTHER" id="PTHR46955:SF3">
    <property type="entry name" value="G_PROTEIN_RECEP_F1_2 DOMAIN-CONTAINING PROTEIN"/>
    <property type="match status" value="1"/>
</dbReference>
<evidence type="ECO:0000256" key="4">
    <source>
        <dbReference type="ARBA" id="ARBA00023136"/>
    </source>
</evidence>
<dbReference type="InterPro" id="IPR052322">
    <property type="entry name" value="Mito_rRNA_Mtase_NSUN4"/>
</dbReference>
<evidence type="ECO:0000256" key="1">
    <source>
        <dbReference type="ARBA" id="ARBA00004370"/>
    </source>
</evidence>
<dbReference type="InterPro" id="IPR019424">
    <property type="entry name" value="7TM_GPCR_Srsx"/>
</dbReference>
<protein>
    <submittedName>
        <fullName evidence="8">G-protein coupled receptors family 1 profile domain-containing protein</fullName>
    </submittedName>
</protein>
<keyword evidence="4 5" id="KW-0472">Membrane</keyword>
<dbReference type="PROSITE" id="PS50262">
    <property type="entry name" value="G_PROTEIN_RECEP_F1_2"/>
    <property type="match status" value="1"/>
</dbReference>
<dbReference type="PANTHER" id="PTHR46955">
    <property type="entry name" value="PROTEIN CBG01349-RELATED"/>
    <property type="match status" value="1"/>
</dbReference>
<sequence>MVAYLQLMITDTYLIVMGLISALGNGMIVLLFVKTKSLRANRSMYILTALCGADMILGASEAAHGAVLINGLHPNQTANYTPGVIMPTTAASAFGIRISILLSLAMAWDRLCALVWPFDYM</sequence>
<evidence type="ECO:0000256" key="2">
    <source>
        <dbReference type="ARBA" id="ARBA00022692"/>
    </source>
</evidence>
<keyword evidence="3 5" id="KW-1133">Transmembrane helix</keyword>
<reference evidence="8" key="1">
    <citation type="submission" date="2022-11" db="UniProtKB">
        <authorList>
            <consortium name="WormBaseParasite"/>
        </authorList>
    </citation>
    <scope>IDENTIFICATION</scope>
</reference>
<feature type="transmembrane region" description="Helical" evidence="5">
    <location>
        <begin position="45"/>
        <end position="69"/>
    </location>
</feature>
<evidence type="ECO:0000256" key="5">
    <source>
        <dbReference type="SAM" id="Phobius"/>
    </source>
</evidence>
<feature type="domain" description="G-protein coupled receptors family 1 profile" evidence="6">
    <location>
        <begin position="24"/>
        <end position="121"/>
    </location>
</feature>
<evidence type="ECO:0000256" key="3">
    <source>
        <dbReference type="ARBA" id="ARBA00022989"/>
    </source>
</evidence>
<feature type="transmembrane region" description="Helical" evidence="5">
    <location>
        <begin position="89"/>
        <end position="108"/>
    </location>
</feature>
<dbReference type="Gene3D" id="1.20.1070.10">
    <property type="entry name" value="Rhodopsin 7-helix transmembrane proteins"/>
    <property type="match status" value="1"/>
</dbReference>
<dbReference type="Pfam" id="PF10320">
    <property type="entry name" value="7TM_GPCR_Srsx"/>
    <property type="match status" value="1"/>
</dbReference>
<feature type="transmembrane region" description="Helical" evidence="5">
    <location>
        <begin position="12"/>
        <end position="33"/>
    </location>
</feature>
<dbReference type="GO" id="GO:0016020">
    <property type="term" value="C:membrane"/>
    <property type="evidence" value="ECO:0007669"/>
    <property type="project" value="UniProtKB-SubCell"/>
</dbReference>
<evidence type="ECO:0000313" key="7">
    <source>
        <dbReference type="Proteomes" id="UP000887566"/>
    </source>
</evidence>
<dbReference type="Proteomes" id="UP000887566">
    <property type="component" value="Unplaced"/>
</dbReference>
<dbReference type="InterPro" id="IPR017452">
    <property type="entry name" value="GPCR_Rhodpsn_7TM"/>
</dbReference>
<evidence type="ECO:0000313" key="8">
    <source>
        <dbReference type="WBParaSite" id="PSAMB.scaffold241size62317.g3633.t1"/>
    </source>
</evidence>
<name>A0A914VT56_9BILA</name>
<organism evidence="7 8">
    <name type="scientific">Plectus sambesii</name>
    <dbReference type="NCBI Taxonomy" id="2011161"/>
    <lineage>
        <taxon>Eukaryota</taxon>
        <taxon>Metazoa</taxon>
        <taxon>Ecdysozoa</taxon>
        <taxon>Nematoda</taxon>
        <taxon>Chromadorea</taxon>
        <taxon>Plectida</taxon>
        <taxon>Plectina</taxon>
        <taxon>Plectoidea</taxon>
        <taxon>Plectidae</taxon>
        <taxon>Plectus</taxon>
    </lineage>
</organism>
<accession>A0A914VT56</accession>
<keyword evidence="7" id="KW-1185">Reference proteome</keyword>